<gene>
    <name evidence="2" type="ORF">FPZ49_11360</name>
</gene>
<evidence type="ECO:0000256" key="1">
    <source>
        <dbReference type="SAM" id="MobiDB-lite"/>
    </source>
</evidence>
<organism evidence="2 3">
    <name type="scientific">Paenibacillus cremeus</name>
    <dbReference type="NCBI Taxonomy" id="2163881"/>
    <lineage>
        <taxon>Bacteria</taxon>
        <taxon>Bacillati</taxon>
        <taxon>Bacillota</taxon>
        <taxon>Bacilli</taxon>
        <taxon>Bacillales</taxon>
        <taxon>Paenibacillaceae</taxon>
        <taxon>Paenibacillus</taxon>
    </lineage>
</organism>
<dbReference type="Proteomes" id="UP000317036">
    <property type="component" value="Unassembled WGS sequence"/>
</dbReference>
<keyword evidence="3" id="KW-1185">Reference proteome</keyword>
<evidence type="ECO:0000313" key="2">
    <source>
        <dbReference type="EMBL" id="TVY09961.1"/>
    </source>
</evidence>
<protein>
    <recommendedName>
        <fullName evidence="4">Phage portal protein</fullName>
    </recommendedName>
</protein>
<proteinExistence type="predicted"/>
<dbReference type="EMBL" id="VNJI01000011">
    <property type="protein sequence ID" value="TVY09961.1"/>
    <property type="molecule type" value="Genomic_DNA"/>
</dbReference>
<feature type="region of interest" description="Disordered" evidence="1">
    <location>
        <begin position="484"/>
        <end position="520"/>
    </location>
</feature>
<comment type="caution">
    <text evidence="2">The sequence shown here is derived from an EMBL/GenBank/DDBJ whole genome shotgun (WGS) entry which is preliminary data.</text>
</comment>
<evidence type="ECO:0008006" key="4">
    <source>
        <dbReference type="Google" id="ProtNLM"/>
    </source>
</evidence>
<dbReference type="RefSeq" id="WP_144846586.1">
    <property type="nucleotide sequence ID" value="NZ_VNJI01000011.1"/>
</dbReference>
<reference evidence="2 3" key="1">
    <citation type="submission" date="2019-07" db="EMBL/GenBank/DDBJ databases">
        <authorList>
            <person name="Kim J."/>
        </authorList>
    </citation>
    <scope>NUCLEOTIDE SEQUENCE [LARGE SCALE GENOMIC DNA]</scope>
    <source>
        <strain evidence="2 3">JC52</strain>
    </source>
</reference>
<sequence length="520" mass="59581">MKTITEQKKRGRPPKQQIDTNSMVDTSYYELAAYFDFISTSAVGRGIIDININNLMNWLRNPPKFRRELIQLSKYYYNRDGVVTDCYDLFNVLPVLNFSVLWQNMNMKAFTKNKLTVDTFLEKIKVKKLVRDTIFSVIQEGTCVWYNRDNKYIQFLENEEYMIDYMVNGKWQVFYDMLYIDQYRTSHNLDYIMAKIDSAPDEVTLEKYNLYKKDNKKYRYVPLDIDKTQVFKLRGSRNEPYGIPYSIPAISSIIHRDLLEKTEKAVADRIINQIIVQKVGNMPSADGKVGLPVPKATVEGYHTNLKNLLQKKFDTNSSDNAATAPLTVPSFVDIEELKINMSTFPKEIWERIDRDIYKKLGFSSTLNMGGGTGQSFGSGTINVEKVYSIVFYIIEDIESALNEFLGIIVPSGNFNPKIRFSRATILDKDSAFTQAESLYLKGRGSLKDYVEASGRDFDHWLAQVRYENEVLKLDETLPIHVTSFTQSGDGNSSGRPSVKNPTNDNTAKSKGNNGNAKPDM</sequence>
<name>A0A559KCV9_9BACL</name>
<evidence type="ECO:0000313" key="3">
    <source>
        <dbReference type="Proteomes" id="UP000317036"/>
    </source>
</evidence>
<dbReference type="OrthoDB" id="2963506at2"/>
<dbReference type="AlphaFoldDB" id="A0A559KCV9"/>
<accession>A0A559KCV9</accession>